<evidence type="ECO:0000259" key="11">
    <source>
        <dbReference type="PROSITE" id="PS50928"/>
    </source>
</evidence>
<proteinExistence type="inferred from homology"/>
<dbReference type="NCBIfam" id="TIGR02138">
    <property type="entry name" value="phosphate_pstC"/>
    <property type="match status" value="1"/>
</dbReference>
<dbReference type="PANTHER" id="PTHR30425:SF1">
    <property type="entry name" value="PHOSPHATE TRANSPORT SYSTEM PERMEASE PROTEIN PSTC"/>
    <property type="match status" value="1"/>
</dbReference>
<evidence type="ECO:0000256" key="2">
    <source>
        <dbReference type="ARBA" id="ARBA00007069"/>
    </source>
</evidence>
<comment type="caution">
    <text evidence="12">The sequence shown here is derived from an EMBL/GenBank/DDBJ whole genome shotgun (WGS) entry which is preliminary data.</text>
</comment>
<comment type="subcellular location">
    <subcellularLocation>
        <location evidence="10">Cell inner membrane</location>
        <topology evidence="10">Multi-pass membrane protein</topology>
    </subcellularLocation>
    <subcellularLocation>
        <location evidence="1 9">Cell membrane</location>
        <topology evidence="1 9">Multi-pass membrane protein</topology>
    </subcellularLocation>
</comment>
<evidence type="ECO:0000256" key="9">
    <source>
        <dbReference type="RuleBase" id="RU363032"/>
    </source>
</evidence>
<dbReference type="InterPro" id="IPR051124">
    <property type="entry name" value="Phosphate_Transport_Permease"/>
</dbReference>
<comment type="caution">
    <text evidence="10">Lacks conserved residue(s) required for the propagation of feature annotation.</text>
</comment>
<dbReference type="Gene3D" id="1.10.3720.10">
    <property type="entry name" value="MetI-like"/>
    <property type="match status" value="1"/>
</dbReference>
<feature type="transmembrane region" description="Helical" evidence="9">
    <location>
        <begin position="268"/>
        <end position="290"/>
    </location>
</feature>
<feature type="transmembrane region" description="Helical" evidence="9">
    <location>
        <begin position="152"/>
        <end position="170"/>
    </location>
</feature>
<feature type="transmembrane region" description="Helical" evidence="9">
    <location>
        <begin position="21"/>
        <end position="47"/>
    </location>
</feature>
<dbReference type="RefSeq" id="WP_237978360.1">
    <property type="nucleotide sequence ID" value="NZ_JAKNCT010000004.1"/>
</dbReference>
<dbReference type="EMBL" id="JAKNCT010000004">
    <property type="protein sequence ID" value="MCG5030707.1"/>
    <property type="molecule type" value="Genomic_DNA"/>
</dbReference>
<keyword evidence="7 9" id="KW-1133">Transmembrane helix</keyword>
<evidence type="ECO:0000256" key="4">
    <source>
        <dbReference type="ARBA" id="ARBA00022475"/>
    </source>
</evidence>
<feature type="domain" description="ABC transmembrane type-1" evidence="11">
    <location>
        <begin position="76"/>
        <end position="287"/>
    </location>
</feature>
<dbReference type="Proteomes" id="UP001297600">
    <property type="component" value="Unassembled WGS sequence"/>
</dbReference>
<sequence>MTSSAAAPAGDRHEGLFRNSLAAVAAVSVLALAAIVVFLFTQAFPILRDVPLRQFFFSTEWYPTDDPPVFGIGAMIVGSLSVAAVTTVIAVPIGVLTAAAMHCAFPPAVTRFLKPVIELMAALPSVVIGFFGLVVVAPWLQQTFNLTTGLNLFNAGLMLAFMCVPTIASISEDALNNVPAQMREASLGLGATRWETLCRVELRWALGGIGTAVMLAISRAIGETMVVLMVAGGAGILPESLFDPVRPLTAGIAAEMAEAAVGGEHYHALYAAGLVLFFITFVFNVIAWNLTRRFALKEGS</sequence>
<keyword evidence="6 9" id="KW-0812">Transmembrane</keyword>
<evidence type="ECO:0000256" key="10">
    <source>
        <dbReference type="RuleBase" id="RU363054"/>
    </source>
</evidence>
<dbReference type="CDD" id="cd06261">
    <property type="entry name" value="TM_PBP2"/>
    <property type="match status" value="1"/>
</dbReference>
<keyword evidence="3 9" id="KW-0813">Transport</keyword>
<comment type="similarity">
    <text evidence="2 10">Belongs to the binding-protein-dependent transport system permease family. CysTW subfamily.</text>
</comment>
<dbReference type="InterPro" id="IPR035906">
    <property type="entry name" value="MetI-like_sf"/>
</dbReference>
<evidence type="ECO:0000256" key="8">
    <source>
        <dbReference type="ARBA" id="ARBA00023136"/>
    </source>
</evidence>
<keyword evidence="10" id="KW-0997">Cell inner membrane</keyword>
<keyword evidence="8 9" id="KW-0472">Membrane</keyword>
<dbReference type="SUPFAM" id="SSF161098">
    <property type="entry name" value="MetI-like"/>
    <property type="match status" value="1"/>
</dbReference>
<evidence type="ECO:0000256" key="7">
    <source>
        <dbReference type="ARBA" id="ARBA00022989"/>
    </source>
</evidence>
<keyword evidence="4" id="KW-1003">Cell membrane</keyword>
<name>A0ABS9MQA0_9BURK</name>
<evidence type="ECO:0000256" key="3">
    <source>
        <dbReference type="ARBA" id="ARBA00022448"/>
    </source>
</evidence>
<protein>
    <recommendedName>
        <fullName evidence="10">Phosphate transport system permease protein</fullName>
    </recommendedName>
</protein>
<gene>
    <name evidence="12" type="primary">pstC</name>
    <name evidence="12" type="ORF">MAF45_04510</name>
</gene>
<evidence type="ECO:0000256" key="1">
    <source>
        <dbReference type="ARBA" id="ARBA00004651"/>
    </source>
</evidence>
<dbReference type="InterPro" id="IPR011864">
    <property type="entry name" value="Phosphate_PstC"/>
</dbReference>
<keyword evidence="5 10" id="KW-0592">Phosphate transport</keyword>
<evidence type="ECO:0000256" key="5">
    <source>
        <dbReference type="ARBA" id="ARBA00022592"/>
    </source>
</evidence>
<organism evidence="12 13">
    <name type="scientific">Mesosutterella porci</name>
    <dbReference type="NCBI Taxonomy" id="2915351"/>
    <lineage>
        <taxon>Bacteria</taxon>
        <taxon>Pseudomonadati</taxon>
        <taxon>Pseudomonadota</taxon>
        <taxon>Betaproteobacteria</taxon>
        <taxon>Burkholderiales</taxon>
        <taxon>Sutterellaceae</taxon>
        <taxon>Mesosutterella</taxon>
    </lineage>
</organism>
<feature type="transmembrane region" description="Helical" evidence="9">
    <location>
        <begin position="67"/>
        <end position="98"/>
    </location>
</feature>
<evidence type="ECO:0000256" key="6">
    <source>
        <dbReference type="ARBA" id="ARBA00022692"/>
    </source>
</evidence>
<evidence type="ECO:0000313" key="12">
    <source>
        <dbReference type="EMBL" id="MCG5030707.1"/>
    </source>
</evidence>
<accession>A0ABS9MQA0</accession>
<feature type="transmembrane region" description="Helical" evidence="9">
    <location>
        <begin position="119"/>
        <end position="140"/>
    </location>
</feature>
<dbReference type="PANTHER" id="PTHR30425">
    <property type="entry name" value="PHOSPHATE TRANSPORT SYSTEM PERMEASE PROTEIN PST"/>
    <property type="match status" value="1"/>
</dbReference>
<dbReference type="Pfam" id="PF00528">
    <property type="entry name" value="BPD_transp_1"/>
    <property type="match status" value="1"/>
</dbReference>
<dbReference type="PROSITE" id="PS50928">
    <property type="entry name" value="ABC_TM1"/>
    <property type="match status" value="1"/>
</dbReference>
<keyword evidence="13" id="KW-1185">Reference proteome</keyword>
<dbReference type="InterPro" id="IPR000515">
    <property type="entry name" value="MetI-like"/>
</dbReference>
<reference evidence="12 13" key="1">
    <citation type="submission" date="2022-02" db="EMBL/GenBank/DDBJ databases">
        <title>Mesosutterella porci, a novel member of the family Sutterellaceae from pig feces.</title>
        <authorList>
            <person name="Wylensek D."/>
            <person name="Clavel T."/>
        </authorList>
    </citation>
    <scope>NUCLEOTIDE SEQUENCE [LARGE SCALE GENOMIC DNA]</scope>
    <source>
        <strain evidence="13">oilRF-744-wt-GAM-9</strain>
    </source>
</reference>
<evidence type="ECO:0000313" key="13">
    <source>
        <dbReference type="Proteomes" id="UP001297600"/>
    </source>
</evidence>
<comment type="function">
    <text evidence="10">Part of the binding-protein-dependent transport system for phosphate; probably responsible for the translocation of the substrate across the membrane.</text>
</comment>